<dbReference type="Pfam" id="PF04316">
    <property type="entry name" value="FlgM"/>
    <property type="match status" value="1"/>
</dbReference>
<gene>
    <name evidence="2" type="ORF">QJ522_05095</name>
</gene>
<feature type="domain" description="Anti-sigma-28 factor FlgM C-terminal" evidence="1">
    <location>
        <begin position="14"/>
        <end position="45"/>
    </location>
</feature>
<dbReference type="InterPro" id="IPR035890">
    <property type="entry name" value="Anti-sigma-28_factor_FlgM_sf"/>
</dbReference>
<keyword evidence="2" id="KW-0969">Cilium</keyword>
<organism evidence="2 3">
    <name type="scientific">Anaerobaca lacustris</name>
    <dbReference type="NCBI Taxonomy" id="3044600"/>
    <lineage>
        <taxon>Bacteria</taxon>
        <taxon>Pseudomonadati</taxon>
        <taxon>Planctomycetota</taxon>
        <taxon>Phycisphaerae</taxon>
        <taxon>Sedimentisphaerales</taxon>
        <taxon>Anaerobacaceae</taxon>
        <taxon>Anaerobaca</taxon>
    </lineage>
</organism>
<dbReference type="SUPFAM" id="SSF101498">
    <property type="entry name" value="Anti-sigma factor FlgM"/>
    <property type="match status" value="1"/>
</dbReference>
<dbReference type="InterPro" id="IPR031316">
    <property type="entry name" value="FlgM_C"/>
</dbReference>
<sequence>MEQILDNIHNTPIGQVLKKIASLPEIRRDKILTLRRQITEGRYDLTERLDLALDRVLEDLTA</sequence>
<evidence type="ECO:0000313" key="2">
    <source>
        <dbReference type="EMBL" id="MDI6448411.1"/>
    </source>
</evidence>
<keyword evidence="3" id="KW-1185">Reference proteome</keyword>
<proteinExistence type="predicted"/>
<dbReference type="AlphaFoldDB" id="A0AAW6TY97"/>
<dbReference type="RefSeq" id="WP_349243816.1">
    <property type="nucleotide sequence ID" value="NZ_JASCXX010000004.1"/>
</dbReference>
<evidence type="ECO:0000313" key="3">
    <source>
        <dbReference type="Proteomes" id="UP001431776"/>
    </source>
</evidence>
<keyword evidence="2" id="KW-0282">Flagellum</keyword>
<accession>A0AAW6TY97</accession>
<evidence type="ECO:0000259" key="1">
    <source>
        <dbReference type="Pfam" id="PF04316"/>
    </source>
</evidence>
<comment type="caution">
    <text evidence="2">The sequence shown here is derived from an EMBL/GenBank/DDBJ whole genome shotgun (WGS) entry which is preliminary data.</text>
</comment>
<name>A0AAW6TY97_9BACT</name>
<keyword evidence="2" id="KW-0966">Cell projection</keyword>
<dbReference type="EMBL" id="JASCXX010000004">
    <property type="protein sequence ID" value="MDI6448411.1"/>
    <property type="molecule type" value="Genomic_DNA"/>
</dbReference>
<reference evidence="2" key="1">
    <citation type="submission" date="2023-05" db="EMBL/GenBank/DDBJ databases">
        <title>Anaerotaeda fermentans gen. nov., sp. nov., a novel anaerobic planctomycete of the new family within the order Sedimentisphaerales isolated from Taman Peninsula, Russia.</title>
        <authorList>
            <person name="Khomyakova M.A."/>
            <person name="Merkel A.Y."/>
            <person name="Slobodkin A.I."/>
        </authorList>
    </citation>
    <scope>NUCLEOTIDE SEQUENCE</scope>
    <source>
        <strain evidence="2">M17dextr</strain>
    </source>
</reference>
<dbReference type="Proteomes" id="UP001431776">
    <property type="component" value="Unassembled WGS sequence"/>
</dbReference>
<protein>
    <submittedName>
        <fullName evidence="2">Flagellar biosynthesis anti-sigma factor FlgM</fullName>
    </submittedName>
</protein>